<dbReference type="EMBL" id="RHFF01000015">
    <property type="protein sequence ID" value="TGD37560.1"/>
    <property type="molecule type" value="Genomic_DNA"/>
</dbReference>
<comment type="caution">
    <text evidence="2">The sequence shown here is derived from an EMBL/GenBank/DDBJ whole genome shotgun (WGS) entry which is preliminary data.</text>
</comment>
<dbReference type="RefSeq" id="WP_135448048.1">
    <property type="nucleotide sequence ID" value="NZ_RHFF01000015.1"/>
</dbReference>
<organism evidence="2 3">
    <name type="scientific">Brevibacterium aurantiacum</name>
    <dbReference type="NCBI Taxonomy" id="273384"/>
    <lineage>
        <taxon>Bacteria</taxon>
        <taxon>Bacillati</taxon>
        <taxon>Actinomycetota</taxon>
        <taxon>Actinomycetes</taxon>
        <taxon>Micrococcales</taxon>
        <taxon>Brevibacteriaceae</taxon>
        <taxon>Brevibacterium</taxon>
    </lineage>
</organism>
<dbReference type="GO" id="GO:0004519">
    <property type="term" value="F:endonuclease activity"/>
    <property type="evidence" value="ECO:0007669"/>
    <property type="project" value="UniProtKB-KW"/>
</dbReference>
<reference evidence="2 3" key="1">
    <citation type="submission" date="2018-10" db="EMBL/GenBank/DDBJ databases">
        <title>Brevibacterium genomes from Austrain hard cheese rinds.</title>
        <authorList>
            <person name="Anast J.M."/>
            <person name="Dzieciol M."/>
            <person name="Schultz D.L."/>
            <person name="Mann E."/>
            <person name="Wagner M."/>
            <person name="Schmitz-Esser S."/>
        </authorList>
    </citation>
    <scope>NUCLEOTIDE SEQUENCE [LARGE SCALE GENOMIC DNA]</scope>
    <source>
        <strain evidence="2 3">L261</strain>
    </source>
</reference>
<evidence type="ECO:0000313" key="3">
    <source>
        <dbReference type="Proteomes" id="UP000297736"/>
    </source>
</evidence>
<evidence type="ECO:0000259" key="1">
    <source>
        <dbReference type="Pfam" id="PF08722"/>
    </source>
</evidence>
<evidence type="ECO:0000313" key="2">
    <source>
        <dbReference type="EMBL" id="TGD37560.1"/>
    </source>
</evidence>
<dbReference type="InterPro" id="IPR048000">
    <property type="entry name" value="TnsA-like"/>
</dbReference>
<accession>A0A4Z0KG08</accession>
<sequence>MDELTTEVRFLPAGNADLVVTTLGLISSQEVISGEPVRLPPSYKGQRNFPGLFWLATTHRTVVYESLLELDRLWLADFDPSTVQIATQPFHLQGRDGAHLRRHVPDILLEHSNGSFTLVDVKPATRLSDKRVQDQFSWTAGLCRAKGWSYEVWSGADPILMRNLRFIAVGRRAQFLHPRLLDELEPLGHPEMTLAQTEQAATGLADENTLRMAVLALLWANRWHVNLTKPISLQTQLLEAPHG</sequence>
<keyword evidence="2" id="KW-0540">Nuclease</keyword>
<protein>
    <submittedName>
        <fullName evidence="2">TnsA-like heteromeric transposase endonuclease subunit</fullName>
    </submittedName>
</protein>
<proteinExistence type="predicted"/>
<name>A0A4Z0KG08_BREAU</name>
<keyword evidence="2" id="KW-0378">Hydrolase</keyword>
<dbReference type="AlphaFoldDB" id="A0A4Z0KG08"/>
<keyword evidence="2" id="KW-0255">Endonuclease</keyword>
<dbReference type="Proteomes" id="UP000297736">
    <property type="component" value="Unassembled WGS sequence"/>
</dbReference>
<dbReference type="InterPro" id="IPR014833">
    <property type="entry name" value="TnsA_N"/>
</dbReference>
<dbReference type="NCBIfam" id="NF033179">
    <property type="entry name" value="TnsA_like_Actin"/>
    <property type="match status" value="1"/>
</dbReference>
<dbReference type="Pfam" id="PF08722">
    <property type="entry name" value="Tn7_TnsA-like_N"/>
    <property type="match status" value="1"/>
</dbReference>
<gene>
    <name evidence="2" type="ORF">EB834_14715</name>
</gene>
<feature type="domain" description="TnsA endonuclease N-terminal" evidence="1">
    <location>
        <begin position="79"/>
        <end position="152"/>
    </location>
</feature>